<dbReference type="GO" id="GO:0040001">
    <property type="term" value="P:establishment of mitotic spindle localization"/>
    <property type="evidence" value="ECO:0007669"/>
    <property type="project" value="InterPro"/>
</dbReference>
<protein>
    <submittedName>
        <fullName evidence="12">NUSAP protein</fullName>
    </submittedName>
</protein>
<feature type="non-terminal residue" evidence="12">
    <location>
        <position position="1"/>
    </location>
</feature>
<dbReference type="InterPro" id="IPR026756">
    <property type="entry name" value="NuSAP"/>
</dbReference>
<evidence type="ECO:0000256" key="10">
    <source>
        <dbReference type="ARBA" id="ARBA00023242"/>
    </source>
</evidence>
<dbReference type="GO" id="GO:0007076">
    <property type="term" value="P:mitotic chromosome condensation"/>
    <property type="evidence" value="ECO:0007669"/>
    <property type="project" value="TreeGrafter"/>
</dbReference>
<dbReference type="GO" id="GO:0000281">
    <property type="term" value="P:mitotic cytokinesis"/>
    <property type="evidence" value="ECO:0007669"/>
    <property type="project" value="InterPro"/>
</dbReference>
<evidence type="ECO:0000256" key="6">
    <source>
        <dbReference type="ARBA" id="ARBA00022701"/>
    </source>
</evidence>
<evidence type="ECO:0000256" key="11">
    <source>
        <dbReference type="ARBA" id="ARBA00023306"/>
    </source>
</evidence>
<dbReference type="GO" id="GO:0003677">
    <property type="term" value="F:DNA binding"/>
    <property type="evidence" value="ECO:0007669"/>
    <property type="project" value="UniProtKB-KW"/>
</dbReference>
<evidence type="ECO:0000256" key="1">
    <source>
        <dbReference type="ARBA" id="ARBA00004123"/>
    </source>
</evidence>
<keyword evidence="4" id="KW-0963">Cytoplasm</keyword>
<dbReference type="RefSeq" id="XP_039597437.1">
    <property type="nucleotide sequence ID" value="XM_039741503.1"/>
</dbReference>
<sequence length="426" mass="48297">MNLDLESLKYAELQQLAKDVGLKANMKADKLLKALKQHFKLQNGPSHEQKQEHQSNHLTSANKNDNEFGKEDPVIQTFVTKRRGRGRTTGTLKKEDMQVVIEEEKGQQTSEVMQKIQNNEVNADIMTLDKAMEKENKGEKSVVSFSGKIPRNARLLSNMQKSTTKPTTPNFKRLHEANFKKMESIDSYIERKKKRLEENKNCVKEIKKPENRSAIFSPAPLERRRTVATPSFRRKSSHISAIQTEEGAPGGFKPSIFSTKKMNVRFSEATKNNEYKYSLAKTPARMSLSAEKCKHSSATRASRTSKCTVEKPVPPGSCSKTVVTPFKFEGNATKATVSTPATNKKPTFDLKASLARPLAYQPHKGKLKPFLDSKENAGAANTTLSHKKNYKQHQTQTREERRNKHTEERRHKKDHLLEARRGLALN</sequence>
<evidence type="ECO:0000256" key="3">
    <source>
        <dbReference type="ARBA" id="ARBA00009702"/>
    </source>
</evidence>
<keyword evidence="6" id="KW-0493">Microtubule</keyword>
<dbReference type="PANTHER" id="PTHR15874:SF1">
    <property type="entry name" value="NUCLEOLAR AND SPINDLE-ASSOCIATED PROTEIN 1"/>
    <property type="match status" value="1"/>
</dbReference>
<feature type="non-terminal residue" evidence="12">
    <location>
        <position position="426"/>
    </location>
</feature>
<evidence type="ECO:0000256" key="9">
    <source>
        <dbReference type="ARBA" id="ARBA00023212"/>
    </source>
</evidence>
<accession>A0A8X7WYT0</accession>
<evidence type="ECO:0000256" key="8">
    <source>
        <dbReference type="ARBA" id="ARBA00023125"/>
    </source>
</evidence>
<keyword evidence="11" id="KW-0131">Cell cycle</keyword>
<organism evidence="12 13">
    <name type="scientific">Polypterus senegalus</name>
    <name type="common">Senegal bichir</name>
    <dbReference type="NCBI Taxonomy" id="55291"/>
    <lineage>
        <taxon>Eukaryota</taxon>
        <taxon>Metazoa</taxon>
        <taxon>Chordata</taxon>
        <taxon>Craniata</taxon>
        <taxon>Vertebrata</taxon>
        <taxon>Euteleostomi</taxon>
        <taxon>Actinopterygii</taxon>
        <taxon>Polypteriformes</taxon>
        <taxon>Polypteridae</taxon>
        <taxon>Polypterus</taxon>
    </lineage>
</organism>
<dbReference type="GO" id="GO:0072686">
    <property type="term" value="C:mitotic spindle"/>
    <property type="evidence" value="ECO:0007669"/>
    <property type="project" value="TreeGrafter"/>
</dbReference>
<dbReference type="GeneID" id="120518622"/>
<comment type="caution">
    <text evidence="12">The sequence shown here is derived from an EMBL/GenBank/DDBJ whole genome shotgun (WGS) entry which is preliminary data.</text>
</comment>
<dbReference type="Pfam" id="PF16006">
    <property type="entry name" value="NUSAP"/>
    <property type="match status" value="1"/>
</dbReference>
<keyword evidence="5" id="KW-0132">Cell division</keyword>
<evidence type="ECO:0000313" key="12">
    <source>
        <dbReference type="EMBL" id="KAG2457819.1"/>
    </source>
</evidence>
<evidence type="ECO:0000313" key="13">
    <source>
        <dbReference type="Proteomes" id="UP000886611"/>
    </source>
</evidence>
<dbReference type="GO" id="GO:0008017">
    <property type="term" value="F:microtubule binding"/>
    <property type="evidence" value="ECO:0007669"/>
    <property type="project" value="TreeGrafter"/>
</dbReference>
<dbReference type="AlphaFoldDB" id="A0A8X7WYT0"/>
<dbReference type="Proteomes" id="UP000886611">
    <property type="component" value="Unassembled WGS sequence"/>
</dbReference>
<comment type="similarity">
    <text evidence="3">Belongs to the NUSAP family.</text>
</comment>
<keyword evidence="13" id="KW-1185">Reference proteome</keyword>
<evidence type="ECO:0000256" key="2">
    <source>
        <dbReference type="ARBA" id="ARBA00004186"/>
    </source>
</evidence>
<name>A0A8X7WYT0_POLSE</name>
<dbReference type="GO" id="GO:0005874">
    <property type="term" value="C:microtubule"/>
    <property type="evidence" value="ECO:0007669"/>
    <property type="project" value="UniProtKB-KW"/>
</dbReference>
<evidence type="ECO:0000256" key="4">
    <source>
        <dbReference type="ARBA" id="ARBA00022490"/>
    </source>
</evidence>
<keyword evidence="10" id="KW-0539">Nucleus</keyword>
<keyword evidence="8" id="KW-0238">DNA-binding</keyword>
<proteinExistence type="inferred from homology"/>
<comment type="subcellular location">
    <subcellularLocation>
        <location evidence="2">Cytoplasm</location>
        <location evidence="2">Cytoskeleton</location>
        <location evidence="2">Spindle</location>
    </subcellularLocation>
    <subcellularLocation>
        <location evidence="1">Nucleus</location>
    </subcellularLocation>
</comment>
<gene>
    <name evidence="12" type="primary">Nusap1</name>
    <name evidence="12" type="ORF">GTO96_0012296</name>
</gene>
<keyword evidence="7" id="KW-0498">Mitosis</keyword>
<reference evidence="12 13" key="1">
    <citation type="journal article" date="2021" name="Cell">
        <title>Tracing the genetic footprints of vertebrate landing in non-teleost ray-finned fishes.</title>
        <authorList>
            <person name="Bi X."/>
            <person name="Wang K."/>
            <person name="Yang L."/>
            <person name="Pan H."/>
            <person name="Jiang H."/>
            <person name="Wei Q."/>
            <person name="Fang M."/>
            <person name="Yu H."/>
            <person name="Zhu C."/>
            <person name="Cai Y."/>
            <person name="He Y."/>
            <person name="Gan X."/>
            <person name="Zeng H."/>
            <person name="Yu D."/>
            <person name="Zhu Y."/>
            <person name="Jiang H."/>
            <person name="Qiu Q."/>
            <person name="Yang H."/>
            <person name="Zhang Y.E."/>
            <person name="Wang W."/>
            <person name="Zhu M."/>
            <person name="He S."/>
            <person name="Zhang G."/>
        </authorList>
    </citation>
    <scope>NUCLEOTIDE SEQUENCE [LARGE SCALE GENOMIC DNA]</scope>
    <source>
        <strain evidence="12">Bchr_013</strain>
    </source>
</reference>
<dbReference type="GO" id="GO:0005730">
    <property type="term" value="C:nucleolus"/>
    <property type="evidence" value="ECO:0007669"/>
    <property type="project" value="TreeGrafter"/>
</dbReference>
<evidence type="ECO:0000256" key="5">
    <source>
        <dbReference type="ARBA" id="ARBA00022618"/>
    </source>
</evidence>
<evidence type="ECO:0000256" key="7">
    <source>
        <dbReference type="ARBA" id="ARBA00022776"/>
    </source>
</evidence>
<dbReference type="EMBL" id="JAATIS010008546">
    <property type="protein sequence ID" value="KAG2457819.1"/>
    <property type="molecule type" value="Genomic_DNA"/>
</dbReference>
<dbReference type="PANTHER" id="PTHR15874">
    <property type="entry name" value="NUCLEOLAR AND SPINDLE-ASSOCIATED PROTEIN 1"/>
    <property type="match status" value="1"/>
</dbReference>
<keyword evidence="9" id="KW-0206">Cytoskeleton</keyword>